<sequence length="522" mass="58189">MSAKRDRGAWLDNLVETGDWAQIRRLRKGFCPKQGRLKDSNGKVVSSEDRAQTMADYLQSVQWAVRPVIASPDRAPLGPTLNVQTGNVQAWEVKRAAKGMKNNRASGDDTIPSKFWGAVLAEEGPAATWLVEFCQKCWSTKQVPEEWHLARIATIFKKGDPVDCANYRPISLLNVACKLFASILLRRLRDAGADARLWPTQFGLKQACGTDEALLIARRYIEKAWASKEGSCLMLALDWAKAFDSIDPQGLIRALRRFGLPEGFIDMVQAIYTSRRFRVQDCGCSSQSCHQKNGICQRCPLSPFLFVIVMTVLMTDAKEAVRLNLEPAEFNESSDLLYADDTLLLAIKGPAMEVYLAAVAQAGAEYGLSLHLGKTQLLRVKSNEAVHKNTGEAFVPRDSMVYLGGLLAGDGKPEQELSFRIGLATADFKALSRVWSHSVLSRSRKLHIFHACVVSVLFYGLKTVWLSAVSRRRLDGFYARCLRKILRIPASYYSRVRLFWTEQTANSSVSSYLHSNSVILAS</sequence>
<keyword evidence="1" id="KW-1133">Transmembrane helix</keyword>
<dbReference type="PROSITE" id="PS50878">
    <property type="entry name" value="RT_POL"/>
    <property type="match status" value="1"/>
</dbReference>
<evidence type="ECO:0000313" key="4">
    <source>
        <dbReference type="Proteomes" id="UP000654075"/>
    </source>
</evidence>
<dbReference type="OrthoDB" id="2192661at2759"/>
<dbReference type="EMBL" id="CAJNNV010028624">
    <property type="protein sequence ID" value="CAE8625259.1"/>
    <property type="molecule type" value="Genomic_DNA"/>
</dbReference>
<keyword evidence="4" id="KW-1185">Reference proteome</keyword>
<dbReference type="CDD" id="cd01650">
    <property type="entry name" value="RT_nLTR_like"/>
    <property type="match status" value="1"/>
</dbReference>
<dbReference type="Proteomes" id="UP000654075">
    <property type="component" value="Unassembled WGS sequence"/>
</dbReference>
<reference evidence="3" key="1">
    <citation type="submission" date="2021-02" db="EMBL/GenBank/DDBJ databases">
        <authorList>
            <person name="Dougan E. K."/>
            <person name="Rhodes N."/>
            <person name="Thang M."/>
            <person name="Chan C."/>
        </authorList>
    </citation>
    <scope>NUCLEOTIDE SEQUENCE</scope>
</reference>
<name>A0A813GG27_POLGL</name>
<evidence type="ECO:0000256" key="1">
    <source>
        <dbReference type="SAM" id="Phobius"/>
    </source>
</evidence>
<accession>A0A813GG27</accession>
<dbReference type="InterPro" id="IPR043502">
    <property type="entry name" value="DNA/RNA_pol_sf"/>
</dbReference>
<dbReference type="OMA" id="IRNANIM"/>
<comment type="caution">
    <text evidence="3">The sequence shown here is derived from an EMBL/GenBank/DDBJ whole genome shotgun (WGS) entry which is preliminary data.</text>
</comment>
<gene>
    <name evidence="3" type="ORF">PGLA1383_LOCUS42266</name>
</gene>
<protein>
    <recommendedName>
        <fullName evidence="2">Reverse transcriptase domain-containing protein</fullName>
    </recommendedName>
</protein>
<evidence type="ECO:0000259" key="2">
    <source>
        <dbReference type="PROSITE" id="PS50878"/>
    </source>
</evidence>
<dbReference type="Pfam" id="PF00078">
    <property type="entry name" value="RVT_1"/>
    <property type="match status" value="1"/>
</dbReference>
<evidence type="ECO:0000313" key="3">
    <source>
        <dbReference type="EMBL" id="CAE8625259.1"/>
    </source>
</evidence>
<proteinExistence type="predicted"/>
<dbReference type="InterPro" id="IPR000477">
    <property type="entry name" value="RT_dom"/>
</dbReference>
<keyword evidence="1" id="KW-0472">Membrane</keyword>
<feature type="domain" description="Reverse transcriptase" evidence="2">
    <location>
        <begin position="136"/>
        <end position="407"/>
    </location>
</feature>
<dbReference type="PANTHER" id="PTHR19446">
    <property type="entry name" value="REVERSE TRANSCRIPTASES"/>
    <property type="match status" value="1"/>
</dbReference>
<feature type="transmembrane region" description="Helical" evidence="1">
    <location>
        <begin position="448"/>
        <end position="468"/>
    </location>
</feature>
<dbReference type="AlphaFoldDB" id="A0A813GG27"/>
<dbReference type="SUPFAM" id="SSF56672">
    <property type="entry name" value="DNA/RNA polymerases"/>
    <property type="match status" value="1"/>
</dbReference>
<keyword evidence="1" id="KW-0812">Transmembrane</keyword>
<organism evidence="3 4">
    <name type="scientific">Polarella glacialis</name>
    <name type="common">Dinoflagellate</name>
    <dbReference type="NCBI Taxonomy" id="89957"/>
    <lineage>
        <taxon>Eukaryota</taxon>
        <taxon>Sar</taxon>
        <taxon>Alveolata</taxon>
        <taxon>Dinophyceae</taxon>
        <taxon>Suessiales</taxon>
        <taxon>Suessiaceae</taxon>
        <taxon>Polarella</taxon>
    </lineage>
</organism>